<keyword evidence="1" id="KW-0472">Membrane</keyword>
<organism evidence="2">
    <name type="scientific">Siphoviridae sp. ctLOE2</name>
    <dbReference type="NCBI Taxonomy" id="2825454"/>
    <lineage>
        <taxon>Viruses</taxon>
        <taxon>Duplodnaviria</taxon>
        <taxon>Heunggongvirae</taxon>
        <taxon>Uroviricota</taxon>
        <taxon>Caudoviricetes</taxon>
    </lineage>
</organism>
<reference evidence="2" key="1">
    <citation type="journal article" date="2021" name="Proc. Natl. Acad. Sci. U.S.A.">
        <title>A Catalog of Tens of Thousands of Viruses from Human Metagenomes Reveals Hidden Associations with Chronic Diseases.</title>
        <authorList>
            <person name="Tisza M.J."/>
            <person name="Buck C.B."/>
        </authorList>
    </citation>
    <scope>NUCLEOTIDE SEQUENCE</scope>
    <source>
        <strain evidence="2">CtLOE2</strain>
    </source>
</reference>
<name>A0A8S5PFS4_9CAUD</name>
<dbReference type="EMBL" id="BK015411">
    <property type="protein sequence ID" value="DAE05469.1"/>
    <property type="molecule type" value="Genomic_DNA"/>
</dbReference>
<protein>
    <submittedName>
        <fullName evidence="2">Uncharacterized protein</fullName>
    </submittedName>
</protein>
<keyword evidence="1" id="KW-1133">Transmembrane helix</keyword>
<evidence type="ECO:0000256" key="1">
    <source>
        <dbReference type="SAM" id="Phobius"/>
    </source>
</evidence>
<keyword evidence="1" id="KW-0812">Transmembrane</keyword>
<accession>A0A8S5PFS4</accession>
<evidence type="ECO:0000313" key="2">
    <source>
        <dbReference type="EMBL" id="DAE05469.1"/>
    </source>
</evidence>
<sequence length="141" mass="16086">MPNTVQDHFIELMKWVLSPEVLTQIGFYIGIGGSIIGFGTKVFKKLWANLEKTQNDELAGLKASIQNLTTSVEKYQKDTERELLRIQIITGIHSDRLSVQEVLALYDTYSSKGYNSYVSRVVHDYVEEKRQEGRGLDNDSQ</sequence>
<feature type="transmembrane region" description="Helical" evidence="1">
    <location>
        <begin position="25"/>
        <end position="43"/>
    </location>
</feature>
<proteinExistence type="predicted"/>